<dbReference type="Gramene" id="PUZ64095">
    <property type="protein sequence ID" value="PUZ64095"/>
    <property type="gene ID" value="GQ55_3G116600"/>
</dbReference>
<feature type="signal peptide" evidence="1">
    <location>
        <begin position="1"/>
        <end position="19"/>
    </location>
</feature>
<evidence type="ECO:0000256" key="1">
    <source>
        <dbReference type="SAM" id="SignalP"/>
    </source>
</evidence>
<feature type="chain" id="PRO_5015494986" evidence="1">
    <location>
        <begin position="20"/>
        <end position="139"/>
    </location>
</feature>
<dbReference type="EMBL" id="CM009751">
    <property type="protein sequence ID" value="PUZ64095.1"/>
    <property type="molecule type" value="Genomic_DNA"/>
</dbReference>
<gene>
    <name evidence="2" type="ORF">GQ55_3G116600</name>
</gene>
<keyword evidence="3" id="KW-1185">Reference proteome</keyword>
<accession>A0A2T7E8E4</accession>
<evidence type="ECO:0000313" key="2">
    <source>
        <dbReference type="EMBL" id="PUZ64095.1"/>
    </source>
</evidence>
<name>A0A2T7E8E4_9POAL</name>
<dbReference type="Proteomes" id="UP000244336">
    <property type="component" value="Chromosome 3"/>
</dbReference>
<sequence>MFWIGMLFLDLSQCHYTFAVRICSPGDRSMILLWTACNIPFFFPASEIKSQMLLGSRLTTILLYLLFRLISNFDLVWWSVLYFSEIKMQFFSFIESDSTPSIPTTNTKLDQQEPSNTPAREIASILVVVFLVVVHFSPC</sequence>
<evidence type="ECO:0000313" key="3">
    <source>
        <dbReference type="Proteomes" id="UP000244336"/>
    </source>
</evidence>
<protein>
    <submittedName>
        <fullName evidence="2">Uncharacterized protein</fullName>
    </submittedName>
</protein>
<reference evidence="2 3" key="1">
    <citation type="submission" date="2018-04" db="EMBL/GenBank/DDBJ databases">
        <title>WGS assembly of Panicum hallii var. hallii HAL2.</title>
        <authorList>
            <person name="Lovell J."/>
            <person name="Jenkins J."/>
            <person name="Lowry D."/>
            <person name="Mamidi S."/>
            <person name="Sreedasyam A."/>
            <person name="Weng X."/>
            <person name="Barry K."/>
            <person name="Bonette J."/>
            <person name="Campitelli B."/>
            <person name="Daum C."/>
            <person name="Gordon S."/>
            <person name="Gould B."/>
            <person name="Lipzen A."/>
            <person name="MacQueen A."/>
            <person name="Palacio-Mejia J."/>
            <person name="Plott C."/>
            <person name="Shakirov E."/>
            <person name="Shu S."/>
            <person name="Yoshinaga Y."/>
            <person name="Zane M."/>
            <person name="Rokhsar D."/>
            <person name="Grimwood J."/>
            <person name="Schmutz J."/>
            <person name="Juenger T."/>
        </authorList>
    </citation>
    <scope>NUCLEOTIDE SEQUENCE [LARGE SCALE GENOMIC DNA]</scope>
    <source>
        <strain evidence="3">cv. HAL2</strain>
    </source>
</reference>
<organism evidence="2 3">
    <name type="scientific">Panicum hallii var. hallii</name>
    <dbReference type="NCBI Taxonomy" id="1504633"/>
    <lineage>
        <taxon>Eukaryota</taxon>
        <taxon>Viridiplantae</taxon>
        <taxon>Streptophyta</taxon>
        <taxon>Embryophyta</taxon>
        <taxon>Tracheophyta</taxon>
        <taxon>Spermatophyta</taxon>
        <taxon>Magnoliopsida</taxon>
        <taxon>Liliopsida</taxon>
        <taxon>Poales</taxon>
        <taxon>Poaceae</taxon>
        <taxon>PACMAD clade</taxon>
        <taxon>Panicoideae</taxon>
        <taxon>Panicodae</taxon>
        <taxon>Paniceae</taxon>
        <taxon>Panicinae</taxon>
        <taxon>Panicum</taxon>
        <taxon>Panicum sect. Panicum</taxon>
    </lineage>
</organism>
<dbReference type="AlphaFoldDB" id="A0A2T7E8E4"/>
<keyword evidence="1" id="KW-0732">Signal</keyword>
<proteinExistence type="predicted"/>